<feature type="compositionally biased region" description="Polar residues" evidence="4">
    <location>
        <begin position="216"/>
        <end position="247"/>
    </location>
</feature>
<dbReference type="FunFam" id="3.30.70.330:FF:000089">
    <property type="entry name" value="RNA binding protein"/>
    <property type="match status" value="1"/>
</dbReference>
<dbReference type="EMBL" id="LKMD01000104">
    <property type="protein sequence ID" value="PIA94400.1"/>
    <property type="molecule type" value="Genomic_DNA"/>
</dbReference>
<dbReference type="SMART" id="SM00360">
    <property type="entry name" value="RRM"/>
    <property type="match status" value="1"/>
</dbReference>
<dbReference type="Proteomes" id="UP000230605">
    <property type="component" value="Chromosome 6"/>
</dbReference>
<organism evidence="6 8">
    <name type="scientific">Cercospora beticola</name>
    <name type="common">Sugarbeet leaf spot fungus</name>
    <dbReference type="NCBI Taxonomy" id="122368"/>
    <lineage>
        <taxon>Eukaryota</taxon>
        <taxon>Fungi</taxon>
        <taxon>Dikarya</taxon>
        <taxon>Ascomycota</taxon>
        <taxon>Pezizomycotina</taxon>
        <taxon>Dothideomycetes</taxon>
        <taxon>Dothideomycetidae</taxon>
        <taxon>Mycosphaerellales</taxon>
        <taxon>Mycosphaerellaceae</taxon>
        <taxon>Cercospora</taxon>
    </lineage>
</organism>
<reference evidence="7 9" key="2">
    <citation type="submission" date="2023-09" db="EMBL/GenBank/DDBJ databases">
        <title>Complete-Gapless Cercospora beticola genome.</title>
        <authorList>
            <person name="Wyatt N.A."/>
            <person name="Spanner R.E."/>
            <person name="Bolton M.D."/>
        </authorList>
    </citation>
    <scope>NUCLEOTIDE SEQUENCE [LARGE SCALE GENOMIC DNA]</scope>
    <source>
        <strain evidence="7">Cb09-40</strain>
    </source>
</reference>
<keyword evidence="9" id="KW-1185">Reference proteome</keyword>
<feature type="compositionally biased region" description="Low complexity" evidence="4">
    <location>
        <begin position="187"/>
        <end position="202"/>
    </location>
</feature>
<dbReference type="Gene3D" id="3.30.70.330">
    <property type="match status" value="1"/>
</dbReference>
<evidence type="ECO:0000313" key="9">
    <source>
        <dbReference type="Proteomes" id="UP001302367"/>
    </source>
</evidence>
<evidence type="ECO:0000256" key="1">
    <source>
        <dbReference type="ARBA" id="ARBA00022553"/>
    </source>
</evidence>
<gene>
    <name evidence="6" type="ORF">CB0940_08290</name>
    <name evidence="7" type="ORF">RHO25_009506</name>
</gene>
<dbReference type="CDD" id="cd12245">
    <property type="entry name" value="RRM_scw1_like"/>
    <property type="match status" value="1"/>
</dbReference>
<name>A0A2G5HPD9_CERBT</name>
<accession>A0A2G5HPD9</accession>
<feature type="compositionally biased region" description="Polar residues" evidence="4">
    <location>
        <begin position="341"/>
        <end position="357"/>
    </location>
</feature>
<dbReference type="AlphaFoldDB" id="A0A2G5HPD9"/>
<sequence length="569" mass="60249">MGDLTSSNHQIRKPGSAMYAGNTFSPNSTSPPTPAFRSDIFAKASGSSSGPLYSTSPTAERHPADRVGMMAPLSAAADSSSFAWHQRPAPAVLIRRLPRNIGIDAVKSLLLFAGDLIDAEIIQSPYPDDQKYATAIARFQTTGSAIEVQQRLNGKPNTANEANMIVETYSTTSISGVFERRNTIDVTASRTQTSSASSGRSRYNNTFQPAERVSPPLQSGSSGTNGDFPTPENSAHFQNLFSPQSPLANGVDGTHRISGKSMINDDNADDETGELLKDPIAYAKHGQQTRRATNPAIPVSRFGSLSINSPNGNSNAIPSPVSNGYAPPRANGSISGGPGQMQMSNGHSNGANGTYVSNYPRPQYPAVNPADQNPPCNTLYVGNLPIDTNEDELKALFSKVRGYKRLCFRTKANGPMCFVEFEDISFATKALHELYGHPLHNSTKGGIRLSFSKNPLGVRSVQPNGLGPSAAMSPQAMAPGFPGLPNNFSAVSGPPPGLGSPPGLGPSGNYRAGQMGMDGMFANPFGMTNPEFLHQLGPRNYSGGVPQPLGAGTFGRETPDGYSDFHLSR</sequence>
<evidence type="ECO:0000313" key="8">
    <source>
        <dbReference type="Proteomes" id="UP000230605"/>
    </source>
</evidence>
<feature type="compositionally biased region" description="Polar residues" evidence="4">
    <location>
        <begin position="310"/>
        <end position="322"/>
    </location>
</feature>
<dbReference type="InterPro" id="IPR035979">
    <property type="entry name" value="RBD_domain_sf"/>
</dbReference>
<feature type="region of interest" description="Disordered" evidence="4">
    <location>
        <begin position="1"/>
        <end position="39"/>
    </location>
</feature>
<dbReference type="Pfam" id="PF00076">
    <property type="entry name" value="RRM_1"/>
    <property type="match status" value="1"/>
</dbReference>
<dbReference type="PANTHER" id="PTHR10501">
    <property type="entry name" value="U1 SMALL NUCLEAR RIBONUCLEOPROTEIN A/U2 SMALL NUCLEAR RIBONUCLEOPROTEIN B"/>
    <property type="match status" value="1"/>
</dbReference>
<proteinExistence type="predicted"/>
<evidence type="ECO:0000313" key="6">
    <source>
        <dbReference type="EMBL" id="PIA94400.1"/>
    </source>
</evidence>
<dbReference type="InterPro" id="IPR012677">
    <property type="entry name" value="Nucleotide-bd_a/b_plait_sf"/>
</dbReference>
<dbReference type="InterPro" id="IPR000504">
    <property type="entry name" value="RRM_dom"/>
</dbReference>
<feature type="region of interest" description="Disordered" evidence="4">
    <location>
        <begin position="489"/>
        <end position="511"/>
    </location>
</feature>
<feature type="region of interest" description="Disordered" evidence="4">
    <location>
        <begin position="310"/>
        <end position="372"/>
    </location>
</feature>
<evidence type="ECO:0000256" key="2">
    <source>
        <dbReference type="ARBA" id="ARBA00022884"/>
    </source>
</evidence>
<dbReference type="SUPFAM" id="SSF54928">
    <property type="entry name" value="RNA-binding domain, RBD"/>
    <property type="match status" value="1"/>
</dbReference>
<feature type="domain" description="RRM" evidence="5">
    <location>
        <begin position="377"/>
        <end position="454"/>
    </location>
</feature>
<evidence type="ECO:0000259" key="5">
    <source>
        <dbReference type="PROSITE" id="PS50102"/>
    </source>
</evidence>
<feature type="region of interest" description="Disordered" evidence="4">
    <location>
        <begin position="186"/>
        <end position="272"/>
    </location>
</feature>
<dbReference type="OrthoDB" id="431169at2759"/>
<protein>
    <submittedName>
        <fullName evidence="6">Cell wall integrity protein scw1</fullName>
    </submittedName>
</protein>
<keyword evidence="1" id="KW-0597">Phosphoprotein</keyword>
<keyword evidence="2 3" id="KW-0694">RNA-binding</keyword>
<dbReference type="PROSITE" id="PS50102">
    <property type="entry name" value="RRM"/>
    <property type="match status" value="1"/>
</dbReference>
<dbReference type="EMBL" id="CP134189">
    <property type="protein sequence ID" value="WPB04859.1"/>
    <property type="molecule type" value="Genomic_DNA"/>
</dbReference>
<dbReference type="GO" id="GO:0003723">
    <property type="term" value="F:RNA binding"/>
    <property type="evidence" value="ECO:0007669"/>
    <property type="project" value="UniProtKB-UniRule"/>
</dbReference>
<dbReference type="Proteomes" id="UP001302367">
    <property type="component" value="Chromosome 6"/>
</dbReference>
<reference evidence="6 8" key="1">
    <citation type="submission" date="2015-10" db="EMBL/GenBank/DDBJ databases">
        <title>The cercosporin biosynthetic gene cluster was horizontally transferred to several fungal lineages and shown to be expanded in Cercospora beticola based on microsynteny with recipient genomes.</title>
        <authorList>
            <person name="De Jonge R."/>
            <person name="Ebert M.K."/>
            <person name="Suttle J.C."/>
            <person name="Jurick Ii W.M."/>
            <person name="Secor G.A."/>
            <person name="Thomma B.P."/>
            <person name="Van De Peer Y."/>
            <person name="Bolton M.D."/>
        </authorList>
    </citation>
    <scope>NUCLEOTIDE SEQUENCE [LARGE SCALE GENOMIC DNA]</scope>
    <source>
        <strain evidence="6 8">09-40</strain>
    </source>
</reference>
<evidence type="ECO:0000256" key="3">
    <source>
        <dbReference type="PROSITE-ProRule" id="PRU00176"/>
    </source>
</evidence>
<evidence type="ECO:0000256" key="4">
    <source>
        <dbReference type="SAM" id="MobiDB-lite"/>
    </source>
</evidence>
<evidence type="ECO:0000313" key="7">
    <source>
        <dbReference type="EMBL" id="WPB04859.1"/>
    </source>
</evidence>